<sequence>MADRKQLAIVVTDDDHAHHAARRRIDIGGFGLRRHGRQRRYDQGEQDGEAGEKAAHWQALVAANGFDRKLRDARVESVAHTVAQSAMEWLT</sequence>
<evidence type="ECO:0000313" key="1">
    <source>
        <dbReference type="EMBL" id="BBI21420.1"/>
    </source>
</evidence>
<dbReference type="AlphaFoldDB" id="A0A3T1CKF7"/>
<protein>
    <submittedName>
        <fullName evidence="1">Uncharacterized protein</fullName>
    </submittedName>
</protein>
<organism evidence="1 2">
    <name type="scientific">Qipengyuania flava</name>
    <dbReference type="NCBI Taxonomy" id="192812"/>
    <lineage>
        <taxon>Bacteria</taxon>
        <taxon>Pseudomonadati</taxon>
        <taxon>Pseudomonadota</taxon>
        <taxon>Alphaproteobacteria</taxon>
        <taxon>Sphingomonadales</taxon>
        <taxon>Erythrobacteraceae</taxon>
        <taxon>Qipengyuania</taxon>
    </lineage>
</organism>
<proteinExistence type="predicted"/>
<dbReference type="EMBL" id="AP019389">
    <property type="protein sequence ID" value="BBI21420.1"/>
    <property type="molecule type" value="Genomic_DNA"/>
</dbReference>
<dbReference type="Proteomes" id="UP000290057">
    <property type="component" value="Chromosome"/>
</dbReference>
<name>A0A3T1CKF7_9SPHN</name>
<reference evidence="1 2" key="1">
    <citation type="submission" date="2019-01" db="EMBL/GenBank/DDBJ databases">
        <title>Complete genome sequence of Erythrobacter flavus KJ5.</title>
        <authorList>
            <person name="Kanesaki Y."/>
            <person name="Brotosudarmo T."/>
            <person name="Moriuchi R."/>
            <person name="Awai K."/>
        </authorList>
    </citation>
    <scope>NUCLEOTIDE SEQUENCE [LARGE SCALE GENOMIC DNA]</scope>
    <source>
        <strain evidence="1 2">KJ5</strain>
    </source>
</reference>
<gene>
    <name evidence="1" type="ORF">EKJ_22670</name>
</gene>
<keyword evidence="2" id="KW-1185">Reference proteome</keyword>
<accession>A0A3T1CKF7</accession>
<evidence type="ECO:0000313" key="2">
    <source>
        <dbReference type="Proteomes" id="UP000290057"/>
    </source>
</evidence>